<keyword evidence="2" id="KW-1185">Reference proteome</keyword>
<dbReference type="EMBL" id="RQJP01000003">
    <property type="protein sequence ID" value="RRB13449.1"/>
    <property type="molecule type" value="Genomic_DNA"/>
</dbReference>
<dbReference type="AlphaFoldDB" id="A0A3P1CJL8"/>
<dbReference type="OrthoDB" id="964835at2"/>
<accession>A0A3P1CJL8</accession>
<name>A0A3P1CJL8_9BACT</name>
<reference evidence="1 2" key="1">
    <citation type="submission" date="2018-11" db="EMBL/GenBank/DDBJ databases">
        <authorList>
            <person name="Zhou Z."/>
            <person name="Wang G."/>
        </authorList>
    </citation>
    <scope>NUCLEOTIDE SEQUENCE [LARGE SCALE GENOMIC DNA]</scope>
    <source>
        <strain evidence="1 2">KCTC42998</strain>
    </source>
</reference>
<organism evidence="1 2">
    <name type="scientific">Larkinella knui</name>
    <dbReference type="NCBI Taxonomy" id="2025310"/>
    <lineage>
        <taxon>Bacteria</taxon>
        <taxon>Pseudomonadati</taxon>
        <taxon>Bacteroidota</taxon>
        <taxon>Cytophagia</taxon>
        <taxon>Cytophagales</taxon>
        <taxon>Spirosomataceae</taxon>
        <taxon>Larkinella</taxon>
    </lineage>
</organism>
<comment type="caution">
    <text evidence="1">The sequence shown here is derived from an EMBL/GenBank/DDBJ whole genome shotgun (WGS) entry which is preliminary data.</text>
</comment>
<sequence length="154" mass="16834">MLIGIDKGLEQLGETLIGNIQASQKRRGMYASGRSARSLRQLVQRSGSIASLQVHGSGLWRFQAKGRGPTQPGTAHGSPTLVEALRQWAKDKGISINEYALAKKIHREGIKVPNPHNDGRVLSDPLEPGKVTGLLKTTVRPILIQSIRQQLFNN</sequence>
<evidence type="ECO:0000313" key="1">
    <source>
        <dbReference type="EMBL" id="RRB13449.1"/>
    </source>
</evidence>
<proteinExistence type="predicted"/>
<protein>
    <submittedName>
        <fullName evidence="1">Uncharacterized protein</fullName>
    </submittedName>
</protein>
<dbReference type="Proteomes" id="UP000274271">
    <property type="component" value="Unassembled WGS sequence"/>
</dbReference>
<evidence type="ECO:0000313" key="2">
    <source>
        <dbReference type="Proteomes" id="UP000274271"/>
    </source>
</evidence>
<dbReference type="RefSeq" id="WP_124907347.1">
    <property type="nucleotide sequence ID" value="NZ_RQJP01000003.1"/>
</dbReference>
<gene>
    <name evidence="1" type="ORF">EHT87_14325</name>
</gene>